<organism evidence="1 2">
    <name type="scientific">Cetraspora pellucida</name>
    <dbReference type="NCBI Taxonomy" id="1433469"/>
    <lineage>
        <taxon>Eukaryota</taxon>
        <taxon>Fungi</taxon>
        <taxon>Fungi incertae sedis</taxon>
        <taxon>Mucoromycota</taxon>
        <taxon>Glomeromycotina</taxon>
        <taxon>Glomeromycetes</taxon>
        <taxon>Diversisporales</taxon>
        <taxon>Gigasporaceae</taxon>
        <taxon>Cetraspora</taxon>
    </lineage>
</organism>
<protein>
    <submittedName>
        <fullName evidence="1">3041_t:CDS:1</fullName>
    </submittedName>
</protein>
<gene>
    <name evidence="1" type="ORF">SPELUC_LOCUS11522</name>
</gene>
<feature type="non-terminal residue" evidence="1">
    <location>
        <position position="357"/>
    </location>
</feature>
<evidence type="ECO:0000313" key="2">
    <source>
        <dbReference type="Proteomes" id="UP000789366"/>
    </source>
</evidence>
<keyword evidence="2" id="KW-1185">Reference proteome</keyword>
<sequence>VFPIDDVFNRFRKLDAPASLTFTAQVVREQINGKINVYASRIQKELLFGIEKYFGDCKEPKIFRNIHQIFVLITAKALANIICEEATQFEDIIISFATAERELRSMRFFPPILSFISSSLQSKLAALPLKFGWNPISQHRDIFVKYFRPIVEERFHQRKKLGEKYVPKEDLLEFFLNDPNFKTDVVDDEYMDELFAQTYIIVFASISTASRFLGLSIFDYARRPELWDEIYEEQLIIHNETNGILGREVYVYAKDTSFNDKIYGKTVNDFQPKRHIISHPNGKLVHIQATKVNRSLLTFGGGKHACPGRFFAVSEIKMCLHKLILRYNIRTESGKLDPPKRICTHTYPPVSGLIFEN</sequence>
<feature type="non-terminal residue" evidence="1">
    <location>
        <position position="1"/>
    </location>
</feature>
<dbReference type="EMBL" id="CAJVPW010024693">
    <property type="protein sequence ID" value="CAG8705868.1"/>
    <property type="molecule type" value="Genomic_DNA"/>
</dbReference>
<comment type="caution">
    <text evidence="1">The sequence shown here is derived from an EMBL/GenBank/DDBJ whole genome shotgun (WGS) entry which is preliminary data.</text>
</comment>
<accession>A0ACA9PGX7</accession>
<reference evidence="1" key="1">
    <citation type="submission" date="2021-06" db="EMBL/GenBank/DDBJ databases">
        <authorList>
            <person name="Kallberg Y."/>
            <person name="Tangrot J."/>
            <person name="Rosling A."/>
        </authorList>
    </citation>
    <scope>NUCLEOTIDE SEQUENCE</scope>
    <source>
        <strain evidence="1">28 12/20/2015</strain>
    </source>
</reference>
<proteinExistence type="predicted"/>
<name>A0ACA9PGX7_9GLOM</name>
<evidence type="ECO:0000313" key="1">
    <source>
        <dbReference type="EMBL" id="CAG8705868.1"/>
    </source>
</evidence>
<dbReference type="Proteomes" id="UP000789366">
    <property type="component" value="Unassembled WGS sequence"/>
</dbReference>